<accession>A0A4R5QBJ5</accession>
<comment type="caution">
    <text evidence="2">The sequence shown here is derived from an EMBL/GenBank/DDBJ whole genome shotgun (WGS) entry which is preliminary data.</text>
</comment>
<dbReference type="EMBL" id="SMSJ01000048">
    <property type="protein sequence ID" value="TDH59968.1"/>
    <property type="molecule type" value="Genomic_DNA"/>
</dbReference>
<sequence length="111" mass="10802">MIRNALFASAIALAAIGAAQAQDNGPRLVGGGADAAVSYAVPSGNLVGGGLATIIGGGENQRLAYAPAPSVQAPSGLVAEVVGGGENRQLVYRAAPAPRRQLAGQAARQGG</sequence>
<dbReference type="Proteomes" id="UP000295096">
    <property type="component" value="Unassembled WGS sequence"/>
</dbReference>
<feature type="chain" id="PRO_5020567342" evidence="1">
    <location>
        <begin position="22"/>
        <end position="111"/>
    </location>
</feature>
<evidence type="ECO:0000313" key="2">
    <source>
        <dbReference type="EMBL" id="TDH59968.1"/>
    </source>
</evidence>
<organism evidence="2 3">
    <name type="scientific">Dankookia rubra</name>
    <dbReference type="NCBI Taxonomy" id="1442381"/>
    <lineage>
        <taxon>Bacteria</taxon>
        <taxon>Pseudomonadati</taxon>
        <taxon>Pseudomonadota</taxon>
        <taxon>Alphaproteobacteria</taxon>
        <taxon>Acetobacterales</taxon>
        <taxon>Roseomonadaceae</taxon>
        <taxon>Dankookia</taxon>
    </lineage>
</organism>
<keyword evidence="3" id="KW-1185">Reference proteome</keyword>
<feature type="signal peptide" evidence="1">
    <location>
        <begin position="1"/>
        <end position="21"/>
    </location>
</feature>
<reference evidence="2 3" key="1">
    <citation type="journal article" date="2016" name="J. Microbiol.">
        <title>Dankookia rubra gen. nov., sp. nov., an alphaproteobacterium isolated from sediment of a shallow stream.</title>
        <authorList>
            <person name="Kim W.H."/>
            <person name="Kim D.H."/>
            <person name="Kang K."/>
            <person name="Ahn T.Y."/>
        </authorList>
    </citation>
    <scope>NUCLEOTIDE SEQUENCE [LARGE SCALE GENOMIC DNA]</scope>
    <source>
        <strain evidence="2 3">JCM30602</strain>
    </source>
</reference>
<evidence type="ECO:0000256" key="1">
    <source>
        <dbReference type="SAM" id="SignalP"/>
    </source>
</evidence>
<protein>
    <submittedName>
        <fullName evidence="2">Uncharacterized protein</fullName>
    </submittedName>
</protein>
<proteinExistence type="predicted"/>
<dbReference type="RefSeq" id="WP_133291222.1">
    <property type="nucleotide sequence ID" value="NZ_SMSJ01000048.1"/>
</dbReference>
<keyword evidence="1" id="KW-0732">Signal</keyword>
<name>A0A4R5QBJ5_9PROT</name>
<dbReference type="OrthoDB" id="7268316at2"/>
<evidence type="ECO:0000313" key="3">
    <source>
        <dbReference type="Proteomes" id="UP000295096"/>
    </source>
</evidence>
<dbReference type="AlphaFoldDB" id="A0A4R5QBJ5"/>
<gene>
    <name evidence="2" type="ORF">E2C06_24535</name>
</gene>